<dbReference type="Proteomes" id="UP000310636">
    <property type="component" value="Unassembled WGS sequence"/>
</dbReference>
<dbReference type="RefSeq" id="WP_136370033.1">
    <property type="nucleotide sequence ID" value="NZ_SSOB01000013.1"/>
</dbReference>
<dbReference type="EMBL" id="SSOB01000013">
    <property type="protein sequence ID" value="THF79497.1"/>
    <property type="molecule type" value="Genomic_DNA"/>
</dbReference>
<evidence type="ECO:0000313" key="2">
    <source>
        <dbReference type="Proteomes" id="UP000310636"/>
    </source>
</evidence>
<evidence type="ECO:0000313" key="1">
    <source>
        <dbReference type="EMBL" id="THF79497.1"/>
    </source>
</evidence>
<proteinExistence type="predicted"/>
<dbReference type="OrthoDB" id="2679144at2"/>
<comment type="caution">
    <text evidence="1">The sequence shown here is derived from an EMBL/GenBank/DDBJ whole genome shotgun (WGS) entry which is preliminary data.</text>
</comment>
<protein>
    <submittedName>
        <fullName evidence="1">Uncharacterized protein</fullName>
    </submittedName>
</protein>
<gene>
    <name evidence="1" type="ORF">E6C55_11965</name>
</gene>
<sequence>MPYALRHSVNGELLAGMQTNAHGLPFYGLLLWDEEPGEEKRFDALMGSGRFRALSPEAIVKERHAAEWEQVRDLGRWKFTLLSEQEAKLGNVKLRNDPSLRAYLQDGQVTARPEG</sequence>
<keyword evidence="2" id="KW-1185">Reference proteome</keyword>
<dbReference type="AlphaFoldDB" id="A0A4S4BXR2"/>
<accession>A0A4S4BXR2</accession>
<organism evidence="1 2">
    <name type="scientific">Cohnella fermenti</name>
    <dbReference type="NCBI Taxonomy" id="2565925"/>
    <lineage>
        <taxon>Bacteria</taxon>
        <taxon>Bacillati</taxon>
        <taxon>Bacillota</taxon>
        <taxon>Bacilli</taxon>
        <taxon>Bacillales</taxon>
        <taxon>Paenibacillaceae</taxon>
        <taxon>Cohnella</taxon>
    </lineage>
</organism>
<name>A0A4S4BXR2_9BACL</name>
<reference evidence="1 2" key="1">
    <citation type="submission" date="2019-04" db="EMBL/GenBank/DDBJ databases">
        <title>Cohnella sp. nov. isolated from preserved vegetables.</title>
        <authorList>
            <person name="Lin S.-Y."/>
            <person name="Hung M.-H."/>
            <person name="Young C.-C."/>
        </authorList>
    </citation>
    <scope>NUCLEOTIDE SEQUENCE [LARGE SCALE GENOMIC DNA]</scope>
    <source>
        <strain evidence="1 2">CC-MHH1044</strain>
    </source>
</reference>